<proteinExistence type="inferred from homology"/>
<gene>
    <name evidence="4" type="ORF">ACFFV7_27865</name>
</gene>
<dbReference type="InterPro" id="IPR051010">
    <property type="entry name" value="BCAA_transport"/>
</dbReference>
<evidence type="ECO:0000313" key="4">
    <source>
        <dbReference type="EMBL" id="MFB9205041.1"/>
    </source>
</evidence>
<dbReference type="CDD" id="cd06337">
    <property type="entry name" value="PBP1_ABC_ligand_binding-like"/>
    <property type="match status" value="1"/>
</dbReference>
<accession>A0ABV5IKI9</accession>
<evidence type="ECO:0000256" key="2">
    <source>
        <dbReference type="ARBA" id="ARBA00022729"/>
    </source>
</evidence>
<evidence type="ECO:0000259" key="3">
    <source>
        <dbReference type="Pfam" id="PF13458"/>
    </source>
</evidence>
<evidence type="ECO:0000313" key="5">
    <source>
        <dbReference type="Proteomes" id="UP001589647"/>
    </source>
</evidence>
<dbReference type="PANTHER" id="PTHR30483:SF6">
    <property type="entry name" value="PERIPLASMIC BINDING PROTEIN OF ABC TRANSPORTER FOR NATURAL AMINO ACIDS"/>
    <property type="match status" value="1"/>
</dbReference>
<keyword evidence="2" id="KW-0732">Signal</keyword>
<feature type="domain" description="Leucine-binding protein" evidence="3">
    <location>
        <begin position="8"/>
        <end position="340"/>
    </location>
</feature>
<dbReference type="Proteomes" id="UP001589647">
    <property type="component" value="Unassembled WGS sequence"/>
</dbReference>
<dbReference type="InterPro" id="IPR028082">
    <property type="entry name" value="Peripla_BP_I"/>
</dbReference>
<keyword evidence="5" id="KW-1185">Reference proteome</keyword>
<name>A0ABV5IKI9_9ACTN</name>
<dbReference type="PANTHER" id="PTHR30483">
    <property type="entry name" value="LEUCINE-SPECIFIC-BINDING PROTEIN"/>
    <property type="match status" value="1"/>
</dbReference>
<comment type="similarity">
    <text evidence="1">Belongs to the leucine-binding protein family.</text>
</comment>
<reference evidence="4 5" key="1">
    <citation type="submission" date="2024-09" db="EMBL/GenBank/DDBJ databases">
        <authorList>
            <person name="Sun Q."/>
            <person name="Mori K."/>
        </authorList>
    </citation>
    <scope>NUCLEOTIDE SEQUENCE [LARGE SCALE GENOMIC DNA]</scope>
    <source>
        <strain evidence="4 5">CCM 3426</strain>
    </source>
</reference>
<dbReference type="InterPro" id="IPR028081">
    <property type="entry name" value="Leu-bd"/>
</dbReference>
<dbReference type="Gene3D" id="3.40.50.2300">
    <property type="match status" value="2"/>
</dbReference>
<organism evidence="4 5">
    <name type="scientific">Nonomuraea spiralis</name>
    <dbReference type="NCBI Taxonomy" id="46182"/>
    <lineage>
        <taxon>Bacteria</taxon>
        <taxon>Bacillati</taxon>
        <taxon>Actinomycetota</taxon>
        <taxon>Actinomycetes</taxon>
        <taxon>Streptosporangiales</taxon>
        <taxon>Streptosporangiaceae</taxon>
        <taxon>Nonomuraea</taxon>
    </lineage>
</organism>
<dbReference type="SUPFAM" id="SSF53822">
    <property type="entry name" value="Periplasmic binding protein-like I"/>
    <property type="match status" value="1"/>
</dbReference>
<dbReference type="Pfam" id="PF13458">
    <property type="entry name" value="Peripla_BP_6"/>
    <property type="match status" value="1"/>
</dbReference>
<protein>
    <submittedName>
        <fullName evidence="4">ABC transporter substrate-binding protein</fullName>
    </submittedName>
</protein>
<dbReference type="EMBL" id="JBHMEI010000023">
    <property type="protein sequence ID" value="MFB9205041.1"/>
    <property type="molecule type" value="Genomic_DNA"/>
</dbReference>
<evidence type="ECO:0000256" key="1">
    <source>
        <dbReference type="ARBA" id="ARBA00010062"/>
    </source>
</evidence>
<comment type="caution">
    <text evidence="4">The sequence shown here is derived from an EMBL/GenBank/DDBJ whole genome shotgun (WGS) entry which is preliminary data.</text>
</comment>
<sequence length="407" mass="44113">MVRQTEARVGVVVPRTGRLAELGMPLAFAGELLEPTLADPGRGSGRRPIRLLWRDSRSDPDHARLVTTELVREQGVHLILTMAGSHVLPAVAATCEELETPCLSTTFPWQAYYAARGVPPGHTFRWTYHFGWGLDDIADVFADMWERLGTGMTVGCLWNTHFQGTTLRNGVFEAVAARRGHRLIDPGGYTEANGDFEACAAHFLRNGVEIVTSAATTDDLAAFRRHADRQGLRPRLITSSRWLTYPFTPPEPPGPDGIATIVYWSPRHPCRSSLGDMTAADLAALYERRTGRQWLQPLGVAHALFEVAAHVLSSAEDRGDIAATLATTRVDTVAGPLDWAKGPAPNIAAIPLIGGQWRAGTRHPHELALVTNTRLPELVLSEDLRSGAPAGVPPLAPRGARAAAVRG</sequence>